<accession>A0A4V3CXA6</accession>
<gene>
    <name evidence="1" type="ORF">EDF62_3239</name>
</gene>
<organism evidence="1 2">
    <name type="scientific">Leucobacter luti</name>
    <dbReference type="NCBI Taxonomy" id="340320"/>
    <lineage>
        <taxon>Bacteria</taxon>
        <taxon>Bacillati</taxon>
        <taxon>Actinomycetota</taxon>
        <taxon>Actinomycetes</taxon>
        <taxon>Micrococcales</taxon>
        <taxon>Microbacteriaceae</taxon>
        <taxon>Leucobacter</taxon>
    </lineage>
</organism>
<protein>
    <submittedName>
        <fullName evidence="1">Uncharacterized protein</fullName>
    </submittedName>
</protein>
<dbReference type="Proteomes" id="UP000295601">
    <property type="component" value="Unassembled WGS sequence"/>
</dbReference>
<dbReference type="RefSeq" id="WP_133617762.1">
    <property type="nucleotide sequence ID" value="NZ_SNYA01000009.1"/>
</dbReference>
<dbReference type="EMBL" id="SNYA01000009">
    <property type="protein sequence ID" value="TDP89508.1"/>
    <property type="molecule type" value="Genomic_DNA"/>
</dbReference>
<proteinExistence type="predicted"/>
<keyword evidence="2" id="KW-1185">Reference proteome</keyword>
<evidence type="ECO:0000313" key="1">
    <source>
        <dbReference type="EMBL" id="TDP89508.1"/>
    </source>
</evidence>
<dbReference type="AlphaFoldDB" id="A0A4V3CXA6"/>
<comment type="caution">
    <text evidence="1">The sequence shown here is derived from an EMBL/GenBank/DDBJ whole genome shotgun (WGS) entry which is preliminary data.</text>
</comment>
<name>A0A4V3CXA6_9MICO</name>
<evidence type="ECO:0000313" key="2">
    <source>
        <dbReference type="Proteomes" id="UP000295601"/>
    </source>
</evidence>
<reference evidence="1 2" key="1">
    <citation type="submission" date="2019-03" db="EMBL/GenBank/DDBJ databases">
        <title>Genomic analyses of the natural microbiome of Caenorhabditis elegans.</title>
        <authorList>
            <person name="Samuel B."/>
        </authorList>
    </citation>
    <scope>NUCLEOTIDE SEQUENCE [LARGE SCALE GENOMIC DNA]</scope>
    <source>
        <strain evidence="1 2">JUb18</strain>
    </source>
</reference>
<sequence>MARAALSGTNTLPPEVCRDLLTRIRWGIDTQHVEFDRTTQSPGLVYRLPRFLDGTNIAITWDAPMVGYVPSGQLGPIITWSYTDRLASGSGACNPLTHFASEEAPFTVETQVYATTRSLSRVMEGIRTSAEEARWEFYERFEPRARHLAMISSRKVGTEITDGVDRGGVVDDIELESIVDRYLLGDEDGPPARWWSLLERASGNLRPGVGDRLSYLETNVESTLDEQIRRKIGDPEKGRTIRNIHRRLGKESSVPRIQEEYRLHYPRRSGAKEDRILAALTVAGTANAVSFSHESPDTLRIASTDPLEGVA</sequence>